<dbReference type="EMBL" id="CP002408">
    <property type="protein sequence ID" value="AFU59646.1"/>
    <property type="molecule type" value="Genomic_DNA"/>
</dbReference>
<dbReference type="BioCyc" id="CNIT1237085:G1324-2725-MONOMER"/>
<accession>K0IE62</accession>
<keyword evidence="2" id="KW-1185">Reference proteome</keyword>
<protein>
    <submittedName>
        <fullName evidence="1">Uncharacterized protein</fullName>
    </submittedName>
</protein>
<dbReference type="RefSeq" id="WP_015020181.1">
    <property type="nucleotide sequence ID" value="NC_018719.1"/>
</dbReference>
<dbReference type="InterPro" id="IPR050377">
    <property type="entry name" value="Radical_SAM_PqqE_MftC-like"/>
</dbReference>
<reference evidence="1 2" key="1">
    <citation type="journal article" date="2012" name="Environ. Microbiol.">
        <title>The genome of the ammonia-oxidizing Candidatus Nitrososphaera gargensis: insights into metabolic versatility and environmental adaptations.</title>
        <authorList>
            <person name="Spang A."/>
            <person name="Poehlein A."/>
            <person name="Offre P."/>
            <person name="Zumbragel S."/>
            <person name="Haider S."/>
            <person name="Rychlik N."/>
            <person name="Nowka B."/>
            <person name="Schmeisser C."/>
            <person name="Lebedeva E.V."/>
            <person name="Rattei T."/>
            <person name="Bohm C."/>
            <person name="Schmid M."/>
            <person name="Galushko A."/>
            <person name="Hatzenpichler R."/>
            <person name="Weinmaier T."/>
            <person name="Daniel R."/>
            <person name="Schleper C."/>
            <person name="Spieck E."/>
            <person name="Streit W."/>
            <person name="Wagner M."/>
        </authorList>
    </citation>
    <scope>NUCLEOTIDE SEQUENCE [LARGE SCALE GENOMIC DNA]</scope>
    <source>
        <strain evidence="2">Ga9.2</strain>
    </source>
</reference>
<dbReference type="STRING" id="1237085.Ngar_c27250"/>
<evidence type="ECO:0000313" key="2">
    <source>
        <dbReference type="Proteomes" id="UP000008037"/>
    </source>
</evidence>
<dbReference type="HOGENOM" id="CLU_2420147_0_0_2"/>
<dbReference type="Proteomes" id="UP000008037">
    <property type="component" value="Chromosome"/>
</dbReference>
<dbReference type="InParanoid" id="K0IE62"/>
<dbReference type="InterPro" id="IPR013785">
    <property type="entry name" value="Aldolase_TIM"/>
</dbReference>
<dbReference type="Gene3D" id="3.20.20.70">
    <property type="entry name" value="Aldolase class I"/>
    <property type="match status" value="1"/>
</dbReference>
<gene>
    <name evidence="1" type="ordered locus">Ngar_c27250</name>
</gene>
<name>K0IE62_NITGG</name>
<dbReference type="SUPFAM" id="SSF102114">
    <property type="entry name" value="Radical SAM enzymes"/>
    <property type="match status" value="1"/>
</dbReference>
<dbReference type="KEGG" id="nga:Ngar_c27250"/>
<dbReference type="GeneID" id="13794744"/>
<dbReference type="InterPro" id="IPR058240">
    <property type="entry name" value="rSAM_sf"/>
</dbReference>
<dbReference type="PANTHER" id="PTHR11228">
    <property type="entry name" value="RADICAL SAM DOMAIN PROTEIN"/>
    <property type="match status" value="1"/>
</dbReference>
<proteinExistence type="predicted"/>
<sequence>MEDSYGKGCQILHLVNNGGGEPTSRKDFLELIQHLKSLHLPVTVVTNRSFLHTFDIKILKENIDSLCVSVDSIHKDLYCKIRGVLQNNTTG</sequence>
<dbReference type="OrthoDB" id="6925at2157"/>
<dbReference type="PANTHER" id="PTHR11228:SF34">
    <property type="entry name" value="TUNGSTEN-CONTAINING ALDEHYDE FERREDOXIN OXIDOREDUCTASE COFACTOR MODIFYING PROTEIN"/>
    <property type="match status" value="1"/>
</dbReference>
<organism evidence="1 2">
    <name type="scientific">Nitrososphaera gargensis (strain Ga9.2)</name>
    <dbReference type="NCBI Taxonomy" id="1237085"/>
    <lineage>
        <taxon>Archaea</taxon>
        <taxon>Nitrososphaerota</taxon>
        <taxon>Nitrososphaeria</taxon>
        <taxon>Nitrososphaerales</taxon>
        <taxon>Nitrososphaeraceae</taxon>
        <taxon>Nitrososphaera</taxon>
    </lineage>
</organism>
<dbReference type="AlphaFoldDB" id="K0IE62"/>
<evidence type="ECO:0000313" key="1">
    <source>
        <dbReference type="EMBL" id="AFU59646.1"/>
    </source>
</evidence>
<dbReference type="CDD" id="cd01335">
    <property type="entry name" value="Radical_SAM"/>
    <property type="match status" value="1"/>
</dbReference>